<evidence type="ECO:0000256" key="1">
    <source>
        <dbReference type="SAM" id="MobiDB-lite"/>
    </source>
</evidence>
<dbReference type="AlphaFoldDB" id="A0A4U0UPZ2"/>
<evidence type="ECO:0000313" key="3">
    <source>
        <dbReference type="Proteomes" id="UP000310066"/>
    </source>
</evidence>
<sequence>MALKRKRSSISFSSLATVFSTSTDFPSTAIPSYYPQQKPIPAFYEKQTWAFPTYDDGPSAQHLNSRTRKRHRDDRPDEQQVHGVSCWLGAVIQMSMLADACRAAASTINRLYDAQRKHLDAEPVLSSQSVPPAAAHEKPQKSTLHAFWSLPSPPARTDGMQLDSGSDRASDQESSLSRCEDCERPLREEDAMEVDDVVLEQDTACATCRRRVCGLCSIAGAERLCLSCACVR</sequence>
<proteinExistence type="predicted"/>
<organism evidence="2 3">
    <name type="scientific">Friedmanniomyces endolithicus</name>
    <dbReference type="NCBI Taxonomy" id="329885"/>
    <lineage>
        <taxon>Eukaryota</taxon>
        <taxon>Fungi</taxon>
        <taxon>Dikarya</taxon>
        <taxon>Ascomycota</taxon>
        <taxon>Pezizomycotina</taxon>
        <taxon>Dothideomycetes</taxon>
        <taxon>Dothideomycetidae</taxon>
        <taxon>Mycosphaerellales</taxon>
        <taxon>Teratosphaeriaceae</taxon>
        <taxon>Friedmanniomyces</taxon>
    </lineage>
</organism>
<dbReference type="OrthoDB" id="5336357at2759"/>
<gene>
    <name evidence="2" type="ORF">B0A54_10623</name>
</gene>
<feature type="region of interest" description="Disordered" evidence="1">
    <location>
        <begin position="148"/>
        <end position="183"/>
    </location>
</feature>
<dbReference type="EMBL" id="NAJP01000048">
    <property type="protein sequence ID" value="TKA38018.1"/>
    <property type="molecule type" value="Genomic_DNA"/>
</dbReference>
<dbReference type="Proteomes" id="UP000310066">
    <property type="component" value="Unassembled WGS sequence"/>
</dbReference>
<reference evidence="2 3" key="1">
    <citation type="submission" date="2017-03" db="EMBL/GenBank/DDBJ databases">
        <title>Genomes of endolithic fungi from Antarctica.</title>
        <authorList>
            <person name="Coleine C."/>
            <person name="Masonjones S."/>
            <person name="Stajich J.E."/>
        </authorList>
    </citation>
    <scope>NUCLEOTIDE SEQUENCE [LARGE SCALE GENOMIC DNA]</scope>
    <source>
        <strain evidence="2 3">CCFEE 5311</strain>
    </source>
</reference>
<dbReference type="STRING" id="329885.A0A4U0UPZ2"/>
<comment type="caution">
    <text evidence="2">The sequence shown here is derived from an EMBL/GenBank/DDBJ whole genome shotgun (WGS) entry which is preliminary data.</text>
</comment>
<protein>
    <submittedName>
        <fullName evidence="2">Uncharacterized protein</fullName>
    </submittedName>
</protein>
<evidence type="ECO:0000313" key="2">
    <source>
        <dbReference type="EMBL" id="TKA38018.1"/>
    </source>
</evidence>
<name>A0A4U0UPZ2_9PEZI</name>
<feature type="region of interest" description="Disordered" evidence="1">
    <location>
        <begin position="123"/>
        <end position="142"/>
    </location>
</feature>
<feature type="region of interest" description="Disordered" evidence="1">
    <location>
        <begin position="54"/>
        <end position="80"/>
    </location>
</feature>
<accession>A0A4U0UPZ2</accession>